<dbReference type="EMBL" id="JACHGT010000008">
    <property type="protein sequence ID" value="MBB6036312.1"/>
    <property type="molecule type" value="Genomic_DNA"/>
</dbReference>
<organism evidence="10 11">
    <name type="scientific">Phytomonospora endophytica</name>
    <dbReference type="NCBI Taxonomy" id="714109"/>
    <lineage>
        <taxon>Bacteria</taxon>
        <taxon>Bacillati</taxon>
        <taxon>Actinomycetota</taxon>
        <taxon>Actinomycetes</taxon>
        <taxon>Micromonosporales</taxon>
        <taxon>Micromonosporaceae</taxon>
        <taxon>Phytomonospora</taxon>
    </lineage>
</organism>
<feature type="transmembrane region" description="Helical" evidence="8">
    <location>
        <begin position="76"/>
        <end position="99"/>
    </location>
</feature>
<dbReference type="InterPro" id="IPR020846">
    <property type="entry name" value="MFS_dom"/>
</dbReference>
<accession>A0A841FRY5</accession>
<evidence type="ECO:0000256" key="4">
    <source>
        <dbReference type="ARBA" id="ARBA00022692"/>
    </source>
</evidence>
<dbReference type="InterPro" id="IPR036259">
    <property type="entry name" value="MFS_trans_sf"/>
</dbReference>
<keyword evidence="3" id="KW-1003">Cell membrane</keyword>
<evidence type="ECO:0000313" key="10">
    <source>
        <dbReference type="EMBL" id="MBB6036312.1"/>
    </source>
</evidence>
<feature type="transmembrane region" description="Helical" evidence="8">
    <location>
        <begin position="105"/>
        <end position="124"/>
    </location>
</feature>
<evidence type="ECO:0000256" key="8">
    <source>
        <dbReference type="SAM" id="Phobius"/>
    </source>
</evidence>
<evidence type="ECO:0000256" key="5">
    <source>
        <dbReference type="ARBA" id="ARBA00022989"/>
    </source>
</evidence>
<comment type="caution">
    <text evidence="10">The sequence shown here is derived from an EMBL/GenBank/DDBJ whole genome shotgun (WGS) entry which is preliminary data.</text>
</comment>
<dbReference type="InterPro" id="IPR011701">
    <property type="entry name" value="MFS"/>
</dbReference>
<keyword evidence="2" id="KW-0813">Transport</keyword>
<evidence type="ECO:0000313" key="11">
    <source>
        <dbReference type="Proteomes" id="UP000548476"/>
    </source>
</evidence>
<dbReference type="InterPro" id="IPR001958">
    <property type="entry name" value="Tet-R_TetA/multi-R_MdtG-like"/>
</dbReference>
<feature type="region of interest" description="Disordered" evidence="7">
    <location>
        <begin position="381"/>
        <end position="410"/>
    </location>
</feature>
<dbReference type="SUPFAM" id="SSF103473">
    <property type="entry name" value="MFS general substrate transporter"/>
    <property type="match status" value="1"/>
</dbReference>
<reference evidence="10 11" key="1">
    <citation type="submission" date="2020-08" db="EMBL/GenBank/DDBJ databases">
        <title>Genomic Encyclopedia of Type Strains, Phase IV (KMG-IV): sequencing the most valuable type-strain genomes for metagenomic binning, comparative biology and taxonomic classification.</title>
        <authorList>
            <person name="Goeker M."/>
        </authorList>
    </citation>
    <scope>NUCLEOTIDE SEQUENCE [LARGE SCALE GENOMIC DNA]</scope>
    <source>
        <strain evidence="10 11">YIM 65646</strain>
    </source>
</reference>
<evidence type="ECO:0000259" key="9">
    <source>
        <dbReference type="PROSITE" id="PS50850"/>
    </source>
</evidence>
<evidence type="ECO:0000256" key="2">
    <source>
        <dbReference type="ARBA" id="ARBA00022448"/>
    </source>
</evidence>
<sequence length="410" mass="42111">MRRLPRQVWILAANRFFTACAGFLGFYLFLYLTGPRGVPLATAGVIAGVVGVGSIAGNFTGGWFADRYGHRRVMQFAGLAGAVGILATPWLPIGVLAVALPLTTYVLGVGGVAQSAIIAVATGPEHRRAAIALGRSAMNAGAIVGPLIGALLAAHSYTAMFVIEGMALLVVRQAVAFLLPADAGISPVPDGPAPGMWRALLADRRLLALLPSILIVDVVYRQLYSTLPVYLRDSGHGVALYAVLIALGSGAILCLEIPVALGLRRFRAPVIIAVGYGLVGVGFALFGLGTSTVLMAGAMLVLTAGEILYKTTATAHLADSAPPGLIARYQGLYSGLATSGLVLAPPVGAALYGAAPGLLWPLCGVAAAGAGVVAWWSGKSRAPGREEGHDRQDAHDRVQQVRGDAVADAG</sequence>
<protein>
    <submittedName>
        <fullName evidence="10">MFS family permease</fullName>
    </submittedName>
</protein>
<evidence type="ECO:0000256" key="6">
    <source>
        <dbReference type="ARBA" id="ARBA00023136"/>
    </source>
</evidence>
<dbReference type="Proteomes" id="UP000548476">
    <property type="component" value="Unassembled WGS sequence"/>
</dbReference>
<feature type="transmembrane region" description="Helical" evidence="8">
    <location>
        <begin position="136"/>
        <end position="154"/>
    </location>
</feature>
<evidence type="ECO:0000256" key="7">
    <source>
        <dbReference type="SAM" id="MobiDB-lite"/>
    </source>
</evidence>
<dbReference type="PROSITE" id="PS50850">
    <property type="entry name" value="MFS"/>
    <property type="match status" value="1"/>
</dbReference>
<evidence type="ECO:0000256" key="3">
    <source>
        <dbReference type="ARBA" id="ARBA00022475"/>
    </source>
</evidence>
<dbReference type="Pfam" id="PF07690">
    <property type="entry name" value="MFS_1"/>
    <property type="match status" value="1"/>
</dbReference>
<dbReference type="AlphaFoldDB" id="A0A841FRY5"/>
<feature type="compositionally biased region" description="Basic and acidic residues" evidence="7">
    <location>
        <begin position="383"/>
        <end position="399"/>
    </location>
</feature>
<dbReference type="Gene3D" id="1.20.1250.20">
    <property type="entry name" value="MFS general substrate transporter like domains"/>
    <property type="match status" value="1"/>
</dbReference>
<feature type="transmembrane region" description="Helical" evidence="8">
    <location>
        <begin position="268"/>
        <end position="286"/>
    </location>
</feature>
<keyword evidence="5 8" id="KW-1133">Transmembrane helix</keyword>
<keyword evidence="4 8" id="KW-0812">Transmembrane</keyword>
<name>A0A841FRY5_9ACTN</name>
<keyword evidence="6 8" id="KW-0472">Membrane</keyword>
<proteinExistence type="predicted"/>
<feature type="transmembrane region" description="Helical" evidence="8">
    <location>
        <begin position="38"/>
        <end position="64"/>
    </location>
</feature>
<dbReference type="InterPro" id="IPR050171">
    <property type="entry name" value="MFS_Transporters"/>
</dbReference>
<feature type="transmembrane region" description="Helical" evidence="8">
    <location>
        <begin position="206"/>
        <end position="223"/>
    </location>
</feature>
<evidence type="ECO:0000256" key="1">
    <source>
        <dbReference type="ARBA" id="ARBA00004651"/>
    </source>
</evidence>
<dbReference type="GO" id="GO:0005886">
    <property type="term" value="C:plasma membrane"/>
    <property type="evidence" value="ECO:0007669"/>
    <property type="project" value="UniProtKB-SubCell"/>
</dbReference>
<dbReference type="RefSeq" id="WP_184789138.1">
    <property type="nucleotide sequence ID" value="NZ_BONT01000046.1"/>
</dbReference>
<keyword evidence="11" id="KW-1185">Reference proteome</keyword>
<feature type="transmembrane region" description="Helical" evidence="8">
    <location>
        <begin position="238"/>
        <end position="261"/>
    </location>
</feature>
<dbReference type="PRINTS" id="PR01035">
    <property type="entry name" value="TCRTETA"/>
</dbReference>
<dbReference type="PANTHER" id="PTHR23517:SF2">
    <property type="entry name" value="MULTIDRUG RESISTANCE PROTEIN MDTH"/>
    <property type="match status" value="1"/>
</dbReference>
<dbReference type="PANTHER" id="PTHR23517">
    <property type="entry name" value="RESISTANCE PROTEIN MDTM, PUTATIVE-RELATED-RELATED"/>
    <property type="match status" value="1"/>
</dbReference>
<feature type="transmembrane region" description="Helical" evidence="8">
    <location>
        <begin position="358"/>
        <end position="376"/>
    </location>
</feature>
<feature type="transmembrane region" description="Helical" evidence="8">
    <location>
        <begin position="12"/>
        <end position="32"/>
    </location>
</feature>
<feature type="transmembrane region" description="Helical" evidence="8">
    <location>
        <begin position="160"/>
        <end position="179"/>
    </location>
</feature>
<gene>
    <name evidence="10" type="ORF">HNR73_004180</name>
</gene>
<feature type="domain" description="Major facilitator superfamily (MFS) profile" evidence="9">
    <location>
        <begin position="1"/>
        <end position="183"/>
    </location>
</feature>
<comment type="subcellular location">
    <subcellularLocation>
        <location evidence="1">Cell membrane</location>
        <topology evidence="1">Multi-pass membrane protein</topology>
    </subcellularLocation>
</comment>
<dbReference type="GO" id="GO:0022857">
    <property type="term" value="F:transmembrane transporter activity"/>
    <property type="evidence" value="ECO:0007669"/>
    <property type="project" value="InterPro"/>
</dbReference>